<dbReference type="VEuPathDB" id="FungiDB:PABG_11123"/>
<organism evidence="2 3">
    <name type="scientific">Paracoccidioides brasiliensis</name>
    <dbReference type="NCBI Taxonomy" id="121759"/>
    <lineage>
        <taxon>Eukaryota</taxon>
        <taxon>Fungi</taxon>
        <taxon>Dikarya</taxon>
        <taxon>Ascomycota</taxon>
        <taxon>Pezizomycotina</taxon>
        <taxon>Eurotiomycetes</taxon>
        <taxon>Eurotiomycetidae</taxon>
        <taxon>Onygenales</taxon>
        <taxon>Ajellomycetaceae</taxon>
        <taxon>Paracoccidioides</taxon>
    </lineage>
</organism>
<evidence type="ECO:0000313" key="3">
    <source>
        <dbReference type="Proteomes" id="UP000242814"/>
    </source>
</evidence>
<evidence type="ECO:0000256" key="1">
    <source>
        <dbReference type="SAM" id="MobiDB-lite"/>
    </source>
</evidence>
<comment type="caution">
    <text evidence="2">The sequence shown here is derived from an EMBL/GenBank/DDBJ whole genome shotgun (WGS) entry which is preliminary data.</text>
</comment>
<gene>
    <name evidence="2" type="ORF">ACO22_03069</name>
</gene>
<dbReference type="EMBL" id="LZYO01000101">
    <property type="protein sequence ID" value="ODH34609.1"/>
    <property type="molecule type" value="Genomic_DNA"/>
</dbReference>
<evidence type="ECO:0000313" key="2">
    <source>
        <dbReference type="EMBL" id="ODH34609.1"/>
    </source>
</evidence>
<reference evidence="2 3" key="1">
    <citation type="submission" date="2016-06" db="EMBL/GenBank/DDBJ databases">
        <authorList>
            <person name="Kjaerup R.B."/>
            <person name="Dalgaard T.S."/>
            <person name="Juul-Madsen H.R."/>
        </authorList>
    </citation>
    <scope>NUCLEOTIDE SEQUENCE [LARGE SCALE GENOMIC DNA]</scope>
    <source>
        <strain evidence="2 3">Pb300</strain>
    </source>
</reference>
<proteinExistence type="predicted"/>
<feature type="region of interest" description="Disordered" evidence="1">
    <location>
        <begin position="42"/>
        <end position="61"/>
    </location>
</feature>
<feature type="compositionally biased region" description="Basic and acidic residues" evidence="1">
    <location>
        <begin position="1"/>
        <end position="12"/>
    </location>
</feature>
<dbReference type="VEuPathDB" id="FungiDB:PADG_02854"/>
<accession>A0A1D2JGX3</accession>
<name>A0A1D2JGX3_PARBR</name>
<feature type="region of interest" description="Disordered" evidence="1">
    <location>
        <begin position="1"/>
        <end position="30"/>
    </location>
</feature>
<dbReference type="Proteomes" id="UP000242814">
    <property type="component" value="Unassembled WGS sequence"/>
</dbReference>
<protein>
    <submittedName>
        <fullName evidence="2">Uncharacterized protein</fullName>
    </submittedName>
</protein>
<dbReference type="AlphaFoldDB" id="A0A1D2JGX3"/>
<sequence length="61" mass="6392">MAIETGKVRREFAQNQRAPMAAESPSRQSVGVEVGMGLSKQIGSGVNARDGTSPDMALRCG</sequence>